<sequence length="119" mass="13652">MSTTHIRQELSELEANLRKEIGALPQFIEILGTHCANLSLGELIDRLAQSHLADHPLFCRLNRLDAAFCQLDLGLYGLCSDCETEIEAERLMQDPTEQRCSCCAEHYQHEHRHELRLSH</sequence>
<reference evidence="6" key="1">
    <citation type="journal article" date="2019" name="Int J Environ Res Public Health">
        <title>Characterization of Chromosome-Mediated BlaOXA-894 in Shewanella xiamenensis Isolated from Pig Wastewater.</title>
        <authorList>
            <person name="Zou H."/>
            <person name="Zhou Z."/>
            <person name="Xia H."/>
            <person name="Zhao Q."/>
            <person name="Li X."/>
        </authorList>
    </citation>
    <scope>NUCLEOTIDE SEQUENCE</scope>
    <source>
        <strain evidence="6">2015oxa</strain>
    </source>
</reference>
<dbReference type="Proteomes" id="UP001152518">
    <property type="component" value="Unassembled WGS sequence"/>
</dbReference>
<dbReference type="PROSITE" id="PS01102">
    <property type="entry name" value="ZF_DKSA_1"/>
    <property type="match status" value="1"/>
</dbReference>
<evidence type="ECO:0000313" key="8">
    <source>
        <dbReference type="EMBL" id="MDV5389931.1"/>
    </source>
</evidence>
<dbReference type="SUPFAM" id="SSF57716">
    <property type="entry name" value="Glucocorticoid receptor-like (DNA-binding domain)"/>
    <property type="match status" value="1"/>
</dbReference>
<keyword evidence="9" id="KW-1185">Reference proteome</keyword>
<evidence type="ECO:0000313" key="9">
    <source>
        <dbReference type="Proteomes" id="UP001159075"/>
    </source>
</evidence>
<evidence type="ECO:0000256" key="4">
    <source>
        <dbReference type="PROSITE-ProRule" id="PRU00510"/>
    </source>
</evidence>
<accession>A0A1E3UZR8</accession>
<dbReference type="GO" id="GO:0008270">
    <property type="term" value="F:zinc ion binding"/>
    <property type="evidence" value="ECO:0007669"/>
    <property type="project" value="UniProtKB-KW"/>
</dbReference>
<dbReference type="InterPro" id="IPR000962">
    <property type="entry name" value="Znf_DskA_TraR"/>
</dbReference>
<dbReference type="PROSITE" id="PS51128">
    <property type="entry name" value="ZF_DKSA_2"/>
    <property type="match status" value="1"/>
</dbReference>
<evidence type="ECO:0000259" key="5">
    <source>
        <dbReference type="Pfam" id="PF01258"/>
    </source>
</evidence>
<evidence type="ECO:0000313" key="6">
    <source>
        <dbReference type="EMBL" id="MDG5900264.1"/>
    </source>
</evidence>
<dbReference type="Gene3D" id="1.20.120.910">
    <property type="entry name" value="DksA, coiled-coil domain"/>
    <property type="match status" value="1"/>
</dbReference>
<keyword evidence="3" id="KW-0862">Zinc</keyword>
<dbReference type="RefSeq" id="WP_037417804.1">
    <property type="nucleotide sequence ID" value="NZ_AP025014.1"/>
</dbReference>
<gene>
    <name evidence="6" type="ORF">E2650_10285</name>
    <name evidence="7" type="ORF">ODY93_07325</name>
    <name evidence="8" type="ORF">QM089_06585</name>
</gene>
<reference evidence="8" key="4">
    <citation type="submission" date="2023-05" db="EMBL/GenBank/DDBJ databases">
        <title>Colonisation of extended spectrum b-lactamase- and carbapenemase-producing bacteria on hospital surfaces from low- and middle-income countries.</title>
        <authorList>
            <person name="Nieto-Rosado M."/>
            <person name="Sands K."/>
            <person name="Iregbu K."/>
            <person name="Zahra R."/>
            <person name="Mazarati J.B."/>
            <person name="Mehtar S."/>
            <person name="Barnards-Group B."/>
            <person name="Walsh T.R."/>
        </authorList>
    </citation>
    <scope>NUCLEOTIDE SEQUENCE</scope>
    <source>
        <strain evidence="8">PP-E493</strain>
    </source>
</reference>
<dbReference type="EMBL" id="JASGOQ010000001">
    <property type="protein sequence ID" value="MDV5389931.1"/>
    <property type="molecule type" value="Genomic_DNA"/>
</dbReference>
<evidence type="ECO:0000313" key="7">
    <source>
        <dbReference type="EMBL" id="MDI5831370.1"/>
    </source>
</evidence>
<keyword evidence="2" id="KW-0863">Zinc-finger</keyword>
<organism evidence="6">
    <name type="scientific">Shewanella xiamenensis</name>
    <dbReference type="NCBI Taxonomy" id="332186"/>
    <lineage>
        <taxon>Bacteria</taxon>
        <taxon>Pseudomonadati</taxon>
        <taxon>Pseudomonadota</taxon>
        <taxon>Gammaproteobacteria</taxon>
        <taxon>Alteromonadales</taxon>
        <taxon>Shewanellaceae</taxon>
        <taxon>Shewanella</taxon>
    </lineage>
</organism>
<dbReference type="OrthoDB" id="6064855at2"/>
<proteinExistence type="predicted"/>
<dbReference type="EMBL" id="JAOTLW010000006">
    <property type="protein sequence ID" value="MDI5831370.1"/>
    <property type="molecule type" value="Genomic_DNA"/>
</dbReference>
<dbReference type="AlphaFoldDB" id="A0A1E3UZR8"/>
<protein>
    <submittedName>
        <fullName evidence="7">TraR/DksA C4-type zinc finger protein</fullName>
    </submittedName>
    <submittedName>
        <fullName evidence="6">TraR/DksA family transcriptional regulator</fullName>
    </submittedName>
</protein>
<comment type="caution">
    <text evidence="6">The sequence shown here is derived from an EMBL/GenBank/DDBJ whole genome shotgun (WGS) entry which is preliminary data.</text>
</comment>
<name>A0A1E3UZR8_9GAMM</name>
<evidence type="ECO:0000256" key="2">
    <source>
        <dbReference type="ARBA" id="ARBA00022771"/>
    </source>
</evidence>
<feature type="domain" description="Zinc finger DksA/TraR C4-type" evidence="5">
    <location>
        <begin position="74"/>
        <end position="108"/>
    </location>
</feature>
<feature type="zinc finger region" description="dksA C4-type" evidence="4">
    <location>
        <begin position="79"/>
        <end position="103"/>
    </location>
</feature>
<reference evidence="7 9" key="3">
    <citation type="submission" date="2022-09" db="EMBL/GenBank/DDBJ databases">
        <title>The outer-membrane cytochrome OmcA is essential for infection of Shewanella oneidensis by a zebrafish-associated bacteriophage.</title>
        <authorList>
            <person name="Grenfell A.W."/>
            <person name="Intile P."/>
            <person name="Mcfarlane J."/>
            <person name="Leung D."/>
            <person name="Abdalla K."/>
            <person name="Wold M."/>
            <person name="Kees E."/>
            <person name="Gralnick J."/>
        </authorList>
    </citation>
    <scope>NUCLEOTIDE SEQUENCE [LARGE SCALE GENOMIC DNA]</scope>
    <source>
        <strain evidence="7 9">NF-5</strain>
    </source>
</reference>
<dbReference type="Proteomes" id="UP001187859">
    <property type="component" value="Unassembled WGS sequence"/>
</dbReference>
<keyword evidence="1" id="KW-0479">Metal-binding</keyword>
<evidence type="ECO:0000256" key="1">
    <source>
        <dbReference type="ARBA" id="ARBA00022723"/>
    </source>
</evidence>
<dbReference type="EMBL" id="SUNE01000005">
    <property type="protein sequence ID" value="MDG5900264.1"/>
    <property type="molecule type" value="Genomic_DNA"/>
</dbReference>
<dbReference type="InterPro" id="IPR020458">
    <property type="entry name" value="Znf_DskA_TraR_CS"/>
</dbReference>
<dbReference type="Proteomes" id="UP001159075">
    <property type="component" value="Unassembled WGS sequence"/>
</dbReference>
<reference evidence="6" key="2">
    <citation type="submission" date="2019-04" db="EMBL/GenBank/DDBJ databases">
        <authorList>
            <person name="Zou H."/>
        </authorList>
    </citation>
    <scope>NUCLEOTIDE SEQUENCE</scope>
    <source>
        <strain evidence="6">2015oxa</strain>
    </source>
</reference>
<dbReference type="Pfam" id="PF01258">
    <property type="entry name" value="zf-dskA_traR"/>
    <property type="match status" value="1"/>
</dbReference>
<evidence type="ECO:0000256" key="3">
    <source>
        <dbReference type="ARBA" id="ARBA00022833"/>
    </source>
</evidence>
<dbReference type="GeneID" id="75189130"/>